<feature type="transmembrane region" description="Helical" evidence="1">
    <location>
        <begin position="222"/>
        <end position="250"/>
    </location>
</feature>
<organism evidence="2 3">
    <name type="scientific">Plasmodium gonderi</name>
    <dbReference type="NCBI Taxonomy" id="77519"/>
    <lineage>
        <taxon>Eukaryota</taxon>
        <taxon>Sar</taxon>
        <taxon>Alveolata</taxon>
        <taxon>Apicomplexa</taxon>
        <taxon>Aconoidasida</taxon>
        <taxon>Haemosporida</taxon>
        <taxon>Plasmodiidae</taxon>
        <taxon>Plasmodium</taxon>
        <taxon>Plasmodium (Plasmodium)</taxon>
    </lineage>
</organism>
<dbReference type="AlphaFoldDB" id="A0A1Y1JPD6"/>
<dbReference type="EMBL" id="BDQF01000337">
    <property type="protein sequence ID" value="GAW84466.1"/>
    <property type="molecule type" value="Genomic_DNA"/>
</dbReference>
<dbReference type="Proteomes" id="UP000195521">
    <property type="component" value="Unassembled WGS sequence"/>
</dbReference>
<comment type="caution">
    <text evidence="2">The sequence shown here is derived from an EMBL/GenBank/DDBJ whole genome shotgun (WGS) entry which is preliminary data.</text>
</comment>
<evidence type="ECO:0000313" key="2">
    <source>
        <dbReference type="EMBL" id="GAW84466.1"/>
    </source>
</evidence>
<keyword evidence="1" id="KW-1133">Transmembrane helix</keyword>
<dbReference type="RefSeq" id="XP_028547055.1">
    <property type="nucleotide sequence ID" value="XM_028691254.1"/>
</dbReference>
<evidence type="ECO:0000256" key="1">
    <source>
        <dbReference type="SAM" id="Phobius"/>
    </source>
</evidence>
<gene>
    <name evidence="2" type="ORF">PGO_003130</name>
</gene>
<dbReference type="Pfam" id="PF05795">
    <property type="entry name" value="Plasmodium_Vir"/>
    <property type="match status" value="1"/>
</dbReference>
<protein>
    <submittedName>
        <fullName evidence="2">Variable surface protein</fullName>
    </submittedName>
</protein>
<dbReference type="InterPro" id="IPR008780">
    <property type="entry name" value="Plasmodium_Vir"/>
</dbReference>
<name>A0A1Y1JPD6_PLAGO</name>
<keyword evidence="3" id="KW-1185">Reference proteome</keyword>
<keyword evidence="1" id="KW-0472">Membrane</keyword>
<sequence length="288" mass="33792">MEKSIVYGYVSLFPQCKDSIEKSRNADEEIWKRYCDKIDLENARNNISNIKKLCAQALPYLFEIYYYPDDPLKSVGCKYLYYWLNINPLLKKNKGTTINNIYNEILNVYNTNHKVKIINQECNNPMTDEDIIKLKELYDLYICLHKVKPNNSTSDHINSDCSLEYTSICKKEKENCQNDNTSDFCKALENSKKYYTTIKLGYDSYLREHLQSSIINNNLKPIVATVTIILILSLLLFIVFKFTPYGAYLCKGYIWLRRKYNNINEVFSILDPLDPSTDRICNILYHST</sequence>
<accession>A0A1Y1JPD6</accession>
<reference evidence="3" key="1">
    <citation type="submission" date="2017-04" db="EMBL/GenBank/DDBJ databases">
        <title>Plasmodium gonderi genome.</title>
        <authorList>
            <person name="Arisue N."/>
            <person name="Honma H."/>
            <person name="Kawai S."/>
            <person name="Tougan T."/>
            <person name="Tanabe K."/>
            <person name="Horii T."/>
        </authorList>
    </citation>
    <scope>NUCLEOTIDE SEQUENCE [LARGE SCALE GENOMIC DNA]</scope>
    <source>
        <strain evidence="3">ATCC 30045</strain>
    </source>
</reference>
<keyword evidence="1" id="KW-0812">Transmembrane</keyword>
<dbReference type="OrthoDB" id="10304911at2759"/>
<proteinExistence type="predicted"/>
<evidence type="ECO:0000313" key="3">
    <source>
        <dbReference type="Proteomes" id="UP000195521"/>
    </source>
</evidence>
<dbReference type="GeneID" id="39745274"/>